<accession>A0AAW0CZ60</accession>
<name>A0AAW0CZ60_9AGAR</name>
<dbReference type="Proteomes" id="UP001362999">
    <property type="component" value="Unassembled WGS sequence"/>
</dbReference>
<protein>
    <submittedName>
        <fullName evidence="1">Uncharacterized protein</fullName>
    </submittedName>
</protein>
<keyword evidence="2" id="KW-1185">Reference proteome</keyword>
<sequence length="218" mass="23711">MIINIGSPFDFGLLAPQHPCSTVRYSIFSFGVRTRSCHKLINILILQKSISILQAGGARGGVSSANCNACSDVLRSTRDQALARQPTIFILPNWILSLCALTTYPGSVTTISSNGKPGSARGRPHPVTTIERTLRSEVPRSTRDQAVVGGHVCSLFPRIPHGHQHFYPSHLPFLSSPPLPSFSIRSRLIPVVPTFPWHLIPLVPAGSIQCVGKTRFCL</sequence>
<evidence type="ECO:0000313" key="1">
    <source>
        <dbReference type="EMBL" id="KAK7043521.1"/>
    </source>
</evidence>
<dbReference type="AlphaFoldDB" id="A0AAW0CZ60"/>
<dbReference type="EMBL" id="JAWWNJ010000012">
    <property type="protein sequence ID" value="KAK7043521.1"/>
    <property type="molecule type" value="Genomic_DNA"/>
</dbReference>
<reference evidence="1 2" key="1">
    <citation type="journal article" date="2024" name="J Genomics">
        <title>Draft genome sequencing and assembly of Favolaschia claudopus CIRM-BRFM 2984 isolated from oak limbs.</title>
        <authorList>
            <person name="Navarro D."/>
            <person name="Drula E."/>
            <person name="Chaduli D."/>
            <person name="Cazenave R."/>
            <person name="Ahrendt S."/>
            <person name="Wang J."/>
            <person name="Lipzen A."/>
            <person name="Daum C."/>
            <person name="Barry K."/>
            <person name="Grigoriev I.V."/>
            <person name="Favel A."/>
            <person name="Rosso M.N."/>
            <person name="Martin F."/>
        </authorList>
    </citation>
    <scope>NUCLEOTIDE SEQUENCE [LARGE SCALE GENOMIC DNA]</scope>
    <source>
        <strain evidence="1 2">CIRM-BRFM 2984</strain>
    </source>
</reference>
<comment type="caution">
    <text evidence="1">The sequence shown here is derived from an EMBL/GenBank/DDBJ whole genome shotgun (WGS) entry which is preliminary data.</text>
</comment>
<proteinExistence type="predicted"/>
<organism evidence="1 2">
    <name type="scientific">Favolaschia claudopus</name>
    <dbReference type="NCBI Taxonomy" id="2862362"/>
    <lineage>
        <taxon>Eukaryota</taxon>
        <taxon>Fungi</taxon>
        <taxon>Dikarya</taxon>
        <taxon>Basidiomycota</taxon>
        <taxon>Agaricomycotina</taxon>
        <taxon>Agaricomycetes</taxon>
        <taxon>Agaricomycetidae</taxon>
        <taxon>Agaricales</taxon>
        <taxon>Marasmiineae</taxon>
        <taxon>Mycenaceae</taxon>
        <taxon>Favolaschia</taxon>
    </lineage>
</organism>
<gene>
    <name evidence="1" type="ORF">R3P38DRAFT_249393</name>
</gene>
<evidence type="ECO:0000313" key="2">
    <source>
        <dbReference type="Proteomes" id="UP001362999"/>
    </source>
</evidence>